<gene>
    <name evidence="2" type="ORF">CSTERTH_12095</name>
</gene>
<dbReference type="PANTHER" id="PTHR33171:SF17">
    <property type="entry name" value="LARA-LIKE N-TERMINAL DOMAIN-CONTAINING PROTEIN"/>
    <property type="match status" value="1"/>
</dbReference>
<dbReference type="EMBL" id="CP014672">
    <property type="protein sequence ID" value="ANW99723.1"/>
    <property type="molecule type" value="Genomic_DNA"/>
</dbReference>
<sequence>MANSQKFVCELAGMRMVEMRDIIRIAGANNGITDDELREIVDEVLGEAGKQPLKKILLLPPDFTRMHSGAGKITAMIYSKLKDSVQVDIMPALGTHDPMTREQVEVFFEGMVPYEEVLVHNWREDVVKIGEVPASYVAEVSEGLINDPLPVEINKRLLDTSYDLILSIGQVVPHEVVGMANYTKNILVGCGGKDTINRSHILGAVFGMERIMGKDHSPVRKVFDYAQEHFLNSLPLVYILTVTTASHDNVRIEGVFAGNSRQVFEAAVELSREKNLIWLDEPIKKAVVYLDPREFKSTWLGNKAIYRTRMAMADGGELIILAPGVRKFGEDDGIDRLIRKYGYKGRENTLKKYNENADLRENPSAAAHLIHGSSDGRFTITYAVKHLTREEVEGVGFRYTPYEEAERKYKPEGITDGYVEYGGERYFYISNPALGLWAVKGK</sequence>
<accession>A0A1B1YG50</accession>
<reference evidence="2 3" key="1">
    <citation type="submission" date="2016-02" db="EMBL/GenBank/DDBJ databases">
        <title>Comparison of Clostridium stercorarium subspecies using comparative genomics and transcriptomics.</title>
        <authorList>
            <person name="Schellenberg J."/>
            <person name="Thallinger G."/>
            <person name="Levin D.B."/>
            <person name="Zhang X."/>
            <person name="Alvare G."/>
            <person name="Fristensky B."/>
            <person name="Sparling R."/>
        </authorList>
    </citation>
    <scope>NUCLEOTIDE SEQUENCE [LARGE SCALE GENOMIC DNA]</scope>
    <source>
        <strain evidence="2 3">DSM 2910</strain>
    </source>
</reference>
<dbReference type="OrthoDB" id="9770545at2"/>
<dbReference type="InterPro" id="IPR048068">
    <property type="entry name" value="LarA-like"/>
</dbReference>
<dbReference type="GO" id="GO:0050043">
    <property type="term" value="F:lactate racemase activity"/>
    <property type="evidence" value="ECO:0007669"/>
    <property type="project" value="InterPro"/>
</dbReference>
<protein>
    <submittedName>
        <fullName evidence="2">D-mannonate epimerase</fullName>
    </submittedName>
</protein>
<dbReference type="Pfam" id="PF09861">
    <property type="entry name" value="Lar_N"/>
    <property type="match status" value="1"/>
</dbReference>
<dbReference type="Gene3D" id="3.90.226.30">
    <property type="match status" value="1"/>
</dbReference>
<proteinExistence type="predicted"/>
<evidence type="ECO:0000259" key="1">
    <source>
        <dbReference type="Pfam" id="PF09861"/>
    </source>
</evidence>
<dbReference type="InterPro" id="IPR043166">
    <property type="entry name" value="LarA-like_C"/>
</dbReference>
<evidence type="ECO:0000313" key="2">
    <source>
        <dbReference type="EMBL" id="ANW99723.1"/>
    </source>
</evidence>
<dbReference type="InterPro" id="IPR018657">
    <property type="entry name" value="LarA-like_N"/>
</dbReference>
<dbReference type="AlphaFoldDB" id="A0A1B1YG50"/>
<dbReference type="Gene3D" id="3.40.50.11440">
    <property type="match status" value="1"/>
</dbReference>
<organism evidence="2 3">
    <name type="scientific">Thermoclostridium stercorarium subsp. thermolacticum DSM 2910</name>
    <dbReference type="NCBI Taxonomy" id="1121336"/>
    <lineage>
        <taxon>Bacteria</taxon>
        <taxon>Bacillati</taxon>
        <taxon>Bacillota</taxon>
        <taxon>Clostridia</taxon>
        <taxon>Eubacteriales</taxon>
        <taxon>Oscillospiraceae</taxon>
        <taxon>Thermoclostridium</taxon>
    </lineage>
</organism>
<evidence type="ECO:0000313" key="3">
    <source>
        <dbReference type="Proteomes" id="UP000092971"/>
    </source>
</evidence>
<name>A0A1B1YG50_THEST</name>
<feature type="domain" description="LarA-like N-terminal" evidence="1">
    <location>
        <begin position="52"/>
        <end position="202"/>
    </location>
</feature>
<dbReference type="PANTHER" id="PTHR33171">
    <property type="entry name" value="LAR_N DOMAIN-CONTAINING PROTEIN"/>
    <property type="match status" value="1"/>
</dbReference>
<dbReference type="Proteomes" id="UP000092971">
    <property type="component" value="Chromosome"/>
</dbReference>